<name>A0A809S0B2_9PROT</name>
<evidence type="ECO:0000313" key="2">
    <source>
        <dbReference type="Proteomes" id="UP000662914"/>
    </source>
</evidence>
<dbReference type="EMBL" id="AP021857">
    <property type="protein sequence ID" value="BBO21866.1"/>
    <property type="molecule type" value="Genomic_DNA"/>
</dbReference>
<accession>A0A809S0B2</accession>
<reference evidence="1" key="1">
    <citation type="journal article" name="DNA Res.">
        <title>The physiological potential of anammox bacteria as revealed by their core genome structure.</title>
        <authorList>
            <person name="Okubo T."/>
            <person name="Toyoda A."/>
            <person name="Fukuhara K."/>
            <person name="Uchiyama I."/>
            <person name="Harigaya Y."/>
            <person name="Kuroiwa M."/>
            <person name="Suzuki T."/>
            <person name="Murakami Y."/>
            <person name="Suwa Y."/>
            <person name="Takami H."/>
        </authorList>
    </citation>
    <scope>NUCLEOTIDE SEQUENCE</scope>
    <source>
        <strain evidence="1">317325-3</strain>
    </source>
</reference>
<gene>
    <name evidence="1" type="ORF">DSYM_25650</name>
</gene>
<dbReference type="KEGG" id="ddz:DSYM_25650"/>
<dbReference type="SUPFAM" id="SSF52467">
    <property type="entry name" value="DHS-like NAD/FAD-binding domain"/>
    <property type="match status" value="1"/>
</dbReference>
<organism evidence="1 2">
    <name type="scientific">Candidatus Desulfobacillus denitrificans</name>
    <dbReference type="NCBI Taxonomy" id="2608985"/>
    <lineage>
        <taxon>Bacteria</taxon>
        <taxon>Pseudomonadati</taxon>
        <taxon>Pseudomonadota</taxon>
        <taxon>Betaproteobacteria</taxon>
        <taxon>Candidatus Desulfobacillus</taxon>
    </lineage>
</organism>
<dbReference type="InterPro" id="IPR029035">
    <property type="entry name" value="DHS-like_NAD/FAD-binding_dom"/>
</dbReference>
<dbReference type="AlphaFoldDB" id="A0A809S0B2"/>
<sequence>MNASATAPDRFVCPFCGLLCDDLPFPGTSAHLQAACPKAAEGWSAIRAGYAGEGARVDGAAVDMEVALRAAADALARARRPLIGGLGGDVQMMRAALALADRCGARIVHAHQAAAQRNLFALQGRGGVATTLAEARNRADLVVVVGGDVTRRFPRLLERLFVPAPVFVEAAARRLVLLGADRLEHAPAGVPVERIDCGGLDLFDAVATLRACCDGRLAERAAPAGFASLAERMKSSRYGLLLWAAGDLDFPGADLLVEELQQLLLGLNRETRWAALPLAGSAGDLTANAVAAWQTGFALPLAFAGGEVAYDPFPDYRDADLLLWLAVLPGLTFPEAARGVPTIAVAAPGLEPEGARIVMPAAVPGVHAAGHLVRSDGVVTLYAPRQDAAPLPAAAQVLTRILAAVETQPCR</sequence>
<dbReference type="Gene3D" id="3.40.50.1220">
    <property type="entry name" value="TPP-binding domain"/>
    <property type="match status" value="1"/>
</dbReference>
<protein>
    <submittedName>
        <fullName evidence="1">Molybdenum/tungsten formylmethanofuran dehydrogenases, subunit B</fullName>
    </submittedName>
</protein>
<evidence type="ECO:0000313" key="1">
    <source>
        <dbReference type="EMBL" id="BBO21866.1"/>
    </source>
</evidence>
<proteinExistence type="predicted"/>
<dbReference type="Proteomes" id="UP000662914">
    <property type="component" value="Chromosome"/>
</dbReference>